<gene>
    <name evidence="1" type="ORF">KPH14_010685</name>
</gene>
<dbReference type="Pfam" id="PF07841">
    <property type="entry name" value="DM4_12"/>
    <property type="match status" value="1"/>
</dbReference>
<evidence type="ECO:0000313" key="1">
    <source>
        <dbReference type="EMBL" id="KAK2586398.1"/>
    </source>
</evidence>
<accession>A0AAD9VTF2</accession>
<proteinExistence type="predicted"/>
<sequence length="202" mass="22888">MLAIALPPQQRWTRLIVSLLLASIDATERNITEAVRRHVRSLSYPEESEMGIFFALAIPLDDPVSTYAMSVAFFFEANYKLPTKEDTDLELKGESRKQRSIDRSTVYSMLESKLESIGYPARQCLLRTICETAQASWNLNAGVLGDILRILFTPSSSRAEADLRAEYAEAEKVDVTTRECSEIYSTCKHGIYDYITLPYQDL</sequence>
<dbReference type="Proteomes" id="UP001258017">
    <property type="component" value="Unassembled WGS sequence"/>
</dbReference>
<name>A0AAD9VTF2_9HYME</name>
<keyword evidence="2" id="KW-1185">Reference proteome</keyword>
<dbReference type="PANTHER" id="PTHR21398:SF22">
    <property type="entry name" value="IP12060P-RELATED"/>
    <property type="match status" value="1"/>
</dbReference>
<comment type="caution">
    <text evidence="1">The sequence shown here is derived from an EMBL/GenBank/DDBJ whole genome shotgun (WGS) entry which is preliminary data.</text>
</comment>
<dbReference type="PANTHER" id="PTHR21398">
    <property type="entry name" value="AGAP007094-PA"/>
    <property type="match status" value="1"/>
</dbReference>
<protein>
    <submittedName>
        <fullName evidence="1">Uncharacterized protein</fullName>
    </submittedName>
</protein>
<dbReference type="EMBL" id="JAIFRP010000013">
    <property type="protein sequence ID" value="KAK2586398.1"/>
    <property type="molecule type" value="Genomic_DNA"/>
</dbReference>
<dbReference type="SMART" id="SM00718">
    <property type="entry name" value="DM4_12"/>
    <property type="match status" value="1"/>
</dbReference>
<dbReference type="InterPro" id="IPR006631">
    <property type="entry name" value="DM4_12"/>
</dbReference>
<reference evidence="1" key="1">
    <citation type="submission" date="2021-08" db="EMBL/GenBank/DDBJ databases">
        <authorList>
            <person name="Misof B."/>
            <person name="Oliver O."/>
            <person name="Podsiadlowski L."/>
            <person name="Donath A."/>
            <person name="Peters R."/>
            <person name="Mayer C."/>
            <person name="Rust J."/>
            <person name="Gunkel S."/>
            <person name="Lesny P."/>
            <person name="Martin S."/>
            <person name="Oeyen J.P."/>
            <person name="Petersen M."/>
            <person name="Panagiotis P."/>
            <person name="Wilbrandt J."/>
            <person name="Tanja T."/>
        </authorList>
    </citation>
    <scope>NUCLEOTIDE SEQUENCE</scope>
    <source>
        <strain evidence="1">GBR_01_08_01A</strain>
        <tissue evidence="1">Thorax + abdomen</tissue>
    </source>
</reference>
<organism evidence="1 2">
    <name type="scientific">Odynerus spinipes</name>
    <dbReference type="NCBI Taxonomy" id="1348599"/>
    <lineage>
        <taxon>Eukaryota</taxon>
        <taxon>Metazoa</taxon>
        <taxon>Ecdysozoa</taxon>
        <taxon>Arthropoda</taxon>
        <taxon>Hexapoda</taxon>
        <taxon>Insecta</taxon>
        <taxon>Pterygota</taxon>
        <taxon>Neoptera</taxon>
        <taxon>Endopterygota</taxon>
        <taxon>Hymenoptera</taxon>
        <taxon>Apocrita</taxon>
        <taxon>Aculeata</taxon>
        <taxon>Vespoidea</taxon>
        <taxon>Vespidae</taxon>
        <taxon>Eumeninae</taxon>
        <taxon>Odynerus</taxon>
    </lineage>
</organism>
<dbReference type="AlphaFoldDB" id="A0AAD9VTF2"/>
<evidence type="ECO:0000313" key="2">
    <source>
        <dbReference type="Proteomes" id="UP001258017"/>
    </source>
</evidence>
<reference evidence="1" key="2">
    <citation type="journal article" date="2023" name="Commun. Biol.">
        <title>Intrasexual cuticular hydrocarbon dimorphism in a wasp sheds light on hydrocarbon biosynthesis genes in Hymenoptera.</title>
        <authorList>
            <person name="Moris V.C."/>
            <person name="Podsiadlowski L."/>
            <person name="Martin S."/>
            <person name="Oeyen J.P."/>
            <person name="Donath A."/>
            <person name="Petersen M."/>
            <person name="Wilbrandt J."/>
            <person name="Misof B."/>
            <person name="Liedtke D."/>
            <person name="Thamm M."/>
            <person name="Scheiner R."/>
            <person name="Schmitt T."/>
            <person name="Niehuis O."/>
        </authorList>
    </citation>
    <scope>NUCLEOTIDE SEQUENCE</scope>
    <source>
        <strain evidence="1">GBR_01_08_01A</strain>
    </source>
</reference>